<keyword evidence="5" id="KW-1185">Reference proteome</keyword>
<dbReference type="Proteomes" id="UP000199595">
    <property type="component" value="Unassembled WGS sequence"/>
</dbReference>
<evidence type="ECO:0000256" key="1">
    <source>
        <dbReference type="SAM" id="MobiDB-lite"/>
    </source>
</evidence>
<feature type="region of interest" description="Disordered" evidence="1">
    <location>
        <begin position="20"/>
        <end position="45"/>
    </location>
</feature>
<reference evidence="5" key="1">
    <citation type="submission" date="2016-10" db="EMBL/GenBank/DDBJ databases">
        <authorList>
            <person name="Varghese N."/>
            <person name="Submissions S."/>
        </authorList>
    </citation>
    <scope>NUCLEOTIDE SEQUENCE [LARGE SCALE GENOMIC DNA]</scope>
    <source>
        <strain evidence="5">DSM 24956</strain>
    </source>
</reference>
<dbReference type="SUPFAM" id="SSF49265">
    <property type="entry name" value="Fibronectin type III"/>
    <property type="match status" value="1"/>
</dbReference>
<dbReference type="STRING" id="762486.SAMN05444411_11442"/>
<feature type="domain" description="Fibronectin type-III" evidence="3">
    <location>
        <begin position="37"/>
        <end position="136"/>
    </location>
</feature>
<keyword evidence="2" id="KW-0732">Signal</keyword>
<dbReference type="PROSITE" id="PS50853">
    <property type="entry name" value="FN3"/>
    <property type="match status" value="1"/>
</dbReference>
<organism evidence="4 5">
    <name type="scientific">Lutibacter oricola</name>
    <dbReference type="NCBI Taxonomy" id="762486"/>
    <lineage>
        <taxon>Bacteria</taxon>
        <taxon>Pseudomonadati</taxon>
        <taxon>Bacteroidota</taxon>
        <taxon>Flavobacteriia</taxon>
        <taxon>Flavobacteriales</taxon>
        <taxon>Flavobacteriaceae</taxon>
        <taxon>Lutibacter</taxon>
    </lineage>
</organism>
<accession>A0A1H3GI29</accession>
<evidence type="ECO:0000259" key="3">
    <source>
        <dbReference type="PROSITE" id="PS50853"/>
    </source>
</evidence>
<dbReference type="InterPro" id="IPR013783">
    <property type="entry name" value="Ig-like_fold"/>
</dbReference>
<feature type="signal peptide" evidence="2">
    <location>
        <begin position="1"/>
        <end position="22"/>
    </location>
</feature>
<evidence type="ECO:0000313" key="5">
    <source>
        <dbReference type="Proteomes" id="UP000199595"/>
    </source>
</evidence>
<evidence type="ECO:0000313" key="4">
    <source>
        <dbReference type="EMBL" id="SDY02963.1"/>
    </source>
</evidence>
<sequence length="237" mass="25399">MRKFLYLAVIAVGFWSCGGSSGGGDTPPTPEPEENNAPSSPSLTQPANNLLCIDNNLTFQWGAATDPDGDAVKYLLEISTNNQFSSIEHSFSNLTGTSKSVTLDKGVAYYWRVKATDTENASSGYSSTYQFYTEGVGIVNHLPFSPELISPVLNSVVTTAATTSLEWNASDADTADTLAYDVYFGTDNPPATVVSADQAEKTYTATIAGTTTYYWKVVVKDDKGGATIGQVWKFTTD</sequence>
<protein>
    <submittedName>
        <fullName evidence="4">SusE outer membrane protein</fullName>
    </submittedName>
</protein>
<evidence type="ECO:0000256" key="2">
    <source>
        <dbReference type="SAM" id="SignalP"/>
    </source>
</evidence>
<dbReference type="RefSeq" id="WP_090126290.1">
    <property type="nucleotide sequence ID" value="NZ_FNNJ01000014.1"/>
</dbReference>
<name>A0A1H3GI29_9FLAO</name>
<gene>
    <name evidence="4" type="ORF">SAMN05444411_11442</name>
</gene>
<dbReference type="EMBL" id="FNNJ01000014">
    <property type="protein sequence ID" value="SDY02963.1"/>
    <property type="molecule type" value="Genomic_DNA"/>
</dbReference>
<dbReference type="AlphaFoldDB" id="A0A1H3GI29"/>
<proteinExistence type="predicted"/>
<dbReference type="InterPro" id="IPR036116">
    <property type="entry name" value="FN3_sf"/>
</dbReference>
<dbReference type="OrthoDB" id="789771at2"/>
<feature type="chain" id="PRO_5011569923" evidence="2">
    <location>
        <begin position="23"/>
        <end position="237"/>
    </location>
</feature>
<dbReference type="InterPro" id="IPR003961">
    <property type="entry name" value="FN3_dom"/>
</dbReference>
<dbReference type="Gene3D" id="2.60.40.10">
    <property type="entry name" value="Immunoglobulins"/>
    <property type="match status" value="2"/>
</dbReference>